<name>A0A812VAW1_9DINO</name>
<evidence type="ECO:0000313" key="2">
    <source>
        <dbReference type="Proteomes" id="UP000601435"/>
    </source>
</evidence>
<dbReference type="EMBL" id="CAJNJA010028600">
    <property type="protein sequence ID" value="CAE7607083.1"/>
    <property type="molecule type" value="Genomic_DNA"/>
</dbReference>
<keyword evidence="2" id="KW-1185">Reference proteome</keyword>
<dbReference type="OrthoDB" id="438542at2759"/>
<proteinExistence type="predicted"/>
<dbReference type="AlphaFoldDB" id="A0A812VAW1"/>
<comment type="caution">
    <text evidence="1">The sequence shown here is derived from an EMBL/GenBank/DDBJ whole genome shotgun (WGS) entry which is preliminary data.</text>
</comment>
<organism evidence="1 2">
    <name type="scientific">Symbiodinium necroappetens</name>
    <dbReference type="NCBI Taxonomy" id="1628268"/>
    <lineage>
        <taxon>Eukaryota</taxon>
        <taxon>Sar</taxon>
        <taxon>Alveolata</taxon>
        <taxon>Dinophyceae</taxon>
        <taxon>Suessiales</taxon>
        <taxon>Symbiodiniaceae</taxon>
        <taxon>Symbiodinium</taxon>
    </lineage>
</organism>
<dbReference type="Proteomes" id="UP000601435">
    <property type="component" value="Unassembled WGS sequence"/>
</dbReference>
<feature type="non-terminal residue" evidence="1">
    <location>
        <position position="1"/>
    </location>
</feature>
<sequence length="79" mass="8672">FGSNPWSTCDPVASGYASLTCKLNHRAFDEDSANWGTMDLEVSLWDTEVARSPLSAFGEAAAGCLRNNDNYRTFNCMSQ</sequence>
<evidence type="ECO:0000313" key="1">
    <source>
        <dbReference type="EMBL" id="CAE7607083.1"/>
    </source>
</evidence>
<gene>
    <name evidence="1" type="ORF">SNEC2469_LOCUS17318</name>
</gene>
<protein>
    <submittedName>
        <fullName evidence="1">Uncharacterized protein</fullName>
    </submittedName>
</protein>
<accession>A0A812VAW1</accession>
<reference evidence="1" key="1">
    <citation type="submission" date="2021-02" db="EMBL/GenBank/DDBJ databases">
        <authorList>
            <person name="Dougan E. K."/>
            <person name="Rhodes N."/>
            <person name="Thang M."/>
            <person name="Chan C."/>
        </authorList>
    </citation>
    <scope>NUCLEOTIDE SEQUENCE</scope>
</reference>
<feature type="non-terminal residue" evidence="1">
    <location>
        <position position="79"/>
    </location>
</feature>